<dbReference type="GO" id="GO:0030246">
    <property type="term" value="F:carbohydrate binding"/>
    <property type="evidence" value="ECO:0007669"/>
    <property type="project" value="InterPro"/>
</dbReference>
<dbReference type="CDD" id="cd08023">
    <property type="entry name" value="GH16_laminarinase_like"/>
    <property type="match status" value="1"/>
</dbReference>
<dbReference type="Gene3D" id="2.60.120.260">
    <property type="entry name" value="Galactose-binding domain-like"/>
    <property type="match status" value="2"/>
</dbReference>
<dbReference type="InterPro" id="IPR013783">
    <property type="entry name" value="Ig-like_fold"/>
</dbReference>
<dbReference type="Pfam" id="PF00041">
    <property type="entry name" value="fn3"/>
    <property type="match status" value="4"/>
</dbReference>
<comment type="similarity">
    <text evidence="1">Belongs to the glycosyl hydrolase 16 family.</text>
</comment>
<feature type="region of interest" description="Disordered" evidence="2">
    <location>
        <begin position="502"/>
        <end position="522"/>
    </location>
</feature>
<dbReference type="PANTHER" id="PTHR10963:SF55">
    <property type="entry name" value="GLYCOSIDE HYDROLASE FAMILY 16 PROTEIN"/>
    <property type="match status" value="1"/>
</dbReference>
<dbReference type="InterPro" id="IPR013320">
    <property type="entry name" value="ConA-like_dom_sf"/>
</dbReference>
<evidence type="ECO:0000313" key="8">
    <source>
        <dbReference type="Proteomes" id="UP000517523"/>
    </source>
</evidence>
<dbReference type="InterPro" id="IPR036116">
    <property type="entry name" value="FN3_sf"/>
</dbReference>
<dbReference type="Pfam" id="PF06452">
    <property type="entry name" value="CBM9_1"/>
    <property type="match status" value="1"/>
</dbReference>
<feature type="chain" id="PRO_5032569958" evidence="3">
    <location>
        <begin position="33"/>
        <end position="1418"/>
    </location>
</feature>
<dbReference type="PROSITE" id="PS50022">
    <property type="entry name" value="FA58C_3"/>
    <property type="match status" value="2"/>
</dbReference>
<evidence type="ECO:0000256" key="3">
    <source>
        <dbReference type="SAM" id="SignalP"/>
    </source>
</evidence>
<feature type="domain" description="F5/8 type C" evidence="4">
    <location>
        <begin position="31"/>
        <end position="174"/>
    </location>
</feature>
<feature type="domain" description="Fibronectin type-III" evidence="5">
    <location>
        <begin position="182"/>
        <end position="279"/>
    </location>
</feature>
<comment type="caution">
    <text evidence="7">The sequence shown here is derived from an EMBL/GenBank/DDBJ whole genome shotgun (WGS) entry which is preliminary data.</text>
</comment>
<name>A0A839TJT1_9BACL</name>
<evidence type="ECO:0000259" key="6">
    <source>
        <dbReference type="PROSITE" id="PS51762"/>
    </source>
</evidence>
<dbReference type="Pfam" id="PF22888">
    <property type="entry name" value="FIMAH"/>
    <property type="match status" value="1"/>
</dbReference>
<dbReference type="CDD" id="cd00063">
    <property type="entry name" value="FN3"/>
    <property type="match status" value="5"/>
</dbReference>
<dbReference type="Pfam" id="PF00754">
    <property type="entry name" value="F5_F8_type_C"/>
    <property type="match status" value="2"/>
</dbReference>
<reference evidence="7 8" key="1">
    <citation type="submission" date="2020-08" db="EMBL/GenBank/DDBJ databases">
        <title>Genomic Encyclopedia of Type Strains, Phase III (KMG-III): the genomes of soil and plant-associated and newly described type strains.</title>
        <authorList>
            <person name="Whitman W."/>
        </authorList>
    </citation>
    <scope>NUCLEOTIDE SEQUENCE [LARGE SCALE GENOMIC DNA]</scope>
    <source>
        <strain evidence="7 8">CECT 5831</strain>
    </source>
</reference>
<sequence length="1418" mass="156990">MSNKKRWFSLYLAIFLAACSFAQLISPGSVWADSEENKDSTALDKTGWTASATYSSTWSEEFPVKALDGNPESRWSSGKPAAKGVYFQVDMLQVRNFDRITLDASKSCCGDYPNTYDILVSNDGTTWGDPIYSGTGSKIIDASFPLQTARYIRVVKTSDDGAWWAIWELNVYRPMDTSPPSAPADLEAQEIKDRAVTLQWKASEDDLAGIVRYDVYGATVTEDTYGTPEKMGSAVGTETSLPVTGLTPQTTYRFTVKAVDADNNVSDESNPIDVTTKEMDPWTMVWHDEFDGKELDRTKWDIADWKADYNNEMEYYTPEDVYLQDGNLVIRTQKREFGGMHYSSGRIHSDGKFQFNYGKIEFRAKVPTGQGIWPTHWLANQISWPPEMDVMEMIGQEPNRNYMTYHYGVYPNNAYTSDQWDADVDLSKDFHVYGMEWEPGVLRWYVDGVLRRTYENVNVTDQDMFIIINTAVGGFAGAPDATTVFPQYHLVDYVRVYTKTNGAVDKEPPGPPQTPSAEAQDNELRLTWKPGTDDTGVYAYDVYQDDKFLGTTTASFYLMRNLPANTTYHLKIRSRDAFGNVSEFVPFTVKTLELDTESPTAPTHLTSTSATDTSVGLQWEASTDNRGVTQYAIYNSSTEIARVDGSVLKYTVSNLLPDRQYTFTVRALDRRGNLSEASDVLKVSTQAFAGTKLSYTAKAPVIDGKLDETWNDQGSEKLGKVIMGQDNISSPDDLSASYRAMWDDQNLYVFADVKDSVKLANSDAVWRDDSVEVYIDANNDKAASYDDNDYQYSFRWNDKKVYESKHPDRSITGVTFAQGDTDSGYQMEIKIPWSTLGGSPGSGVYMGFDVQVNDNDGYNGRETKIAWNAEKDNAFTDPRAFGTVQLTVPQGGGDGNPPTAPTGFRVTSKDDTSIQLAWNASADDTKVAGYVVYSGKDQLAFTSGTSFKVTDLTPDTSYNFSVKARDFYGNLSENGPSLTVSTALIQTLPRDNWTATASSSWPDSPPANAIDASKTTRWATGAGQTNGQWFQLDLGKSQTFNRIVLDDGLTNGDYPRGYQVYVSEDGSNWGDPVASGQGSQNNGTAILLSGEQTARYVKIVQIGNAGGTWWGIYDIKLQRFSSTDAQAPSAPEHLRVKSATRTTATVQWDASGDDVGVTGYVLYNANTDQKIGEVDGTTTTFTLSELTPDSTLSIYVKAKDASGKMSEASNKVEIHTSDKSILLSETAFSNLEGKPIKRLNPGERVKITTTLNNNTEDALDAWLAVALKTPDGVIRNKYYVQTKLKLGESQSVTTALTLPSNTAGNYIELFAVSNPETDTIISESVRFPKMAISTADIEGLLQDAKSSEKLSKKLYDKLSEDLSKAVQELSRGRKDKALDNMNAFIRDVEHANDRDIDQLIRLELKDAAQALITAWKRS</sequence>
<feature type="domain" description="F5/8 type C" evidence="4">
    <location>
        <begin position="973"/>
        <end position="1122"/>
    </location>
</feature>
<dbReference type="CDD" id="cd09619">
    <property type="entry name" value="CBM9_like_4"/>
    <property type="match status" value="1"/>
</dbReference>
<dbReference type="RefSeq" id="WP_183581204.1">
    <property type="nucleotide sequence ID" value="NZ_JACHXJ010000001.1"/>
</dbReference>
<feature type="domain" description="Fibronectin type-III" evidence="5">
    <location>
        <begin position="897"/>
        <end position="985"/>
    </location>
</feature>
<dbReference type="InterPro" id="IPR000757">
    <property type="entry name" value="Beta-glucanase-like"/>
</dbReference>
<feature type="domain" description="GH16" evidence="6">
    <location>
        <begin position="241"/>
        <end position="502"/>
    </location>
</feature>
<dbReference type="SUPFAM" id="SSF49785">
    <property type="entry name" value="Galactose-binding domain-like"/>
    <property type="match status" value="2"/>
</dbReference>
<dbReference type="Proteomes" id="UP000517523">
    <property type="component" value="Unassembled WGS sequence"/>
</dbReference>
<proteinExistence type="inferred from homology"/>
<dbReference type="PROSITE" id="PS51257">
    <property type="entry name" value="PROKAR_LIPOPROTEIN"/>
    <property type="match status" value="1"/>
</dbReference>
<dbReference type="EMBL" id="JACHXJ010000001">
    <property type="protein sequence ID" value="MBB3127046.1"/>
    <property type="molecule type" value="Genomic_DNA"/>
</dbReference>
<dbReference type="PROSITE" id="PS51762">
    <property type="entry name" value="GH16_2"/>
    <property type="match status" value="1"/>
</dbReference>
<dbReference type="Gene3D" id="2.60.120.200">
    <property type="match status" value="1"/>
</dbReference>
<dbReference type="InterPro" id="IPR010502">
    <property type="entry name" value="Carb-bd_dom_fam9"/>
</dbReference>
<dbReference type="Gene3D" id="2.60.40.1190">
    <property type="match status" value="1"/>
</dbReference>
<dbReference type="InterPro" id="IPR008979">
    <property type="entry name" value="Galactose-bd-like_sf"/>
</dbReference>
<dbReference type="Pfam" id="PF00722">
    <property type="entry name" value="Glyco_hydro_16"/>
    <property type="match status" value="1"/>
</dbReference>
<dbReference type="Gene3D" id="2.60.40.10">
    <property type="entry name" value="Immunoglobulins"/>
    <property type="match status" value="6"/>
</dbReference>
<feature type="domain" description="Fibronectin type-III" evidence="5">
    <location>
        <begin position="601"/>
        <end position="688"/>
    </location>
</feature>
<evidence type="ECO:0000259" key="4">
    <source>
        <dbReference type="PROSITE" id="PS50022"/>
    </source>
</evidence>
<protein>
    <submittedName>
        <fullName evidence="7">Beta-glucanase (GH16 family)</fullName>
    </submittedName>
</protein>
<evidence type="ECO:0000256" key="2">
    <source>
        <dbReference type="SAM" id="MobiDB-lite"/>
    </source>
</evidence>
<dbReference type="GO" id="GO:0016052">
    <property type="term" value="P:carbohydrate catabolic process"/>
    <property type="evidence" value="ECO:0007669"/>
    <property type="project" value="InterPro"/>
</dbReference>
<evidence type="ECO:0000259" key="5">
    <source>
        <dbReference type="PROSITE" id="PS50853"/>
    </source>
</evidence>
<feature type="domain" description="Fibronectin type-III" evidence="5">
    <location>
        <begin position="1130"/>
        <end position="1219"/>
    </location>
</feature>
<evidence type="ECO:0000256" key="1">
    <source>
        <dbReference type="ARBA" id="ARBA00006865"/>
    </source>
</evidence>
<dbReference type="SMART" id="SM00060">
    <property type="entry name" value="FN3"/>
    <property type="match status" value="5"/>
</dbReference>
<feature type="domain" description="Fibronectin type-III" evidence="5">
    <location>
        <begin position="508"/>
        <end position="595"/>
    </location>
</feature>
<dbReference type="SUPFAM" id="SSF49344">
    <property type="entry name" value="CBD9-like"/>
    <property type="match status" value="1"/>
</dbReference>
<dbReference type="PANTHER" id="PTHR10963">
    <property type="entry name" value="GLYCOSYL HYDROLASE-RELATED"/>
    <property type="match status" value="1"/>
</dbReference>
<dbReference type="InterPro" id="IPR050546">
    <property type="entry name" value="Glycosyl_Hydrlase_16"/>
</dbReference>
<gene>
    <name evidence="7" type="ORF">FHS19_001700</name>
</gene>
<dbReference type="SUPFAM" id="SSF49899">
    <property type="entry name" value="Concanavalin A-like lectins/glucanases"/>
    <property type="match status" value="1"/>
</dbReference>
<dbReference type="InterPro" id="IPR003961">
    <property type="entry name" value="FN3_dom"/>
</dbReference>
<accession>A0A839TJT1</accession>
<feature type="signal peptide" evidence="3">
    <location>
        <begin position="1"/>
        <end position="32"/>
    </location>
</feature>
<evidence type="ECO:0000313" key="7">
    <source>
        <dbReference type="EMBL" id="MBB3127046.1"/>
    </source>
</evidence>
<dbReference type="SUPFAM" id="SSF49265">
    <property type="entry name" value="Fibronectin type III"/>
    <property type="match status" value="3"/>
</dbReference>
<dbReference type="PROSITE" id="PS50853">
    <property type="entry name" value="FN3"/>
    <property type="match status" value="5"/>
</dbReference>
<dbReference type="InterPro" id="IPR054470">
    <property type="entry name" value="FIMAH_dom"/>
</dbReference>
<keyword evidence="3" id="KW-0732">Signal</keyword>
<organism evidence="7 8">
    <name type="scientific">Paenibacillus rhizosphaerae</name>
    <dbReference type="NCBI Taxonomy" id="297318"/>
    <lineage>
        <taxon>Bacteria</taxon>
        <taxon>Bacillati</taxon>
        <taxon>Bacillota</taxon>
        <taxon>Bacilli</taxon>
        <taxon>Bacillales</taxon>
        <taxon>Paenibacillaceae</taxon>
        <taxon>Paenibacillus</taxon>
    </lineage>
</organism>
<dbReference type="GO" id="GO:0004553">
    <property type="term" value="F:hydrolase activity, hydrolyzing O-glycosyl compounds"/>
    <property type="evidence" value="ECO:0007669"/>
    <property type="project" value="InterPro"/>
</dbReference>
<dbReference type="InterPro" id="IPR000421">
    <property type="entry name" value="FA58C"/>
</dbReference>